<name>A0ABR3XLZ2_9PEZI</name>
<evidence type="ECO:0000313" key="3">
    <source>
        <dbReference type="Proteomes" id="UP001583177"/>
    </source>
</evidence>
<evidence type="ECO:0000256" key="1">
    <source>
        <dbReference type="SAM" id="MobiDB-lite"/>
    </source>
</evidence>
<evidence type="ECO:0000313" key="2">
    <source>
        <dbReference type="EMBL" id="KAL1877008.1"/>
    </source>
</evidence>
<comment type="caution">
    <text evidence="2">The sequence shown here is derived from an EMBL/GenBank/DDBJ whole genome shotgun (WGS) entry which is preliminary data.</text>
</comment>
<accession>A0ABR3XLZ2</accession>
<evidence type="ECO:0008006" key="4">
    <source>
        <dbReference type="Google" id="ProtNLM"/>
    </source>
</evidence>
<dbReference type="EMBL" id="JAWRVE010000015">
    <property type="protein sequence ID" value="KAL1877008.1"/>
    <property type="molecule type" value="Genomic_DNA"/>
</dbReference>
<reference evidence="2 3" key="1">
    <citation type="journal article" date="2024" name="IMA Fungus">
        <title>IMA Genome - F19 : A genome assembly and annotation guide to empower mycologists, including annotated draft genome sequences of Ceratocystis pirilliformis, Diaporthe australafricana, Fusarium ophioides, Paecilomyces lecythidis, and Sporothrix stenoceras.</title>
        <authorList>
            <person name="Aylward J."/>
            <person name="Wilson A.M."/>
            <person name="Visagie C.M."/>
            <person name="Spraker J."/>
            <person name="Barnes I."/>
            <person name="Buitendag C."/>
            <person name="Ceriani C."/>
            <person name="Del Mar Angel L."/>
            <person name="du Plessis D."/>
            <person name="Fuchs T."/>
            <person name="Gasser K."/>
            <person name="Kramer D."/>
            <person name="Li W."/>
            <person name="Munsamy K."/>
            <person name="Piso A."/>
            <person name="Price J.L."/>
            <person name="Sonnekus B."/>
            <person name="Thomas C."/>
            <person name="van der Nest A."/>
            <person name="van Dijk A."/>
            <person name="van Heerden A."/>
            <person name="van Vuuren N."/>
            <person name="Yilmaz N."/>
            <person name="Duong T.A."/>
            <person name="van der Merwe N.A."/>
            <person name="Wingfield M.J."/>
            <person name="Wingfield B.D."/>
        </authorList>
    </citation>
    <scope>NUCLEOTIDE SEQUENCE [LARGE SCALE GENOMIC DNA]</scope>
    <source>
        <strain evidence="2 3">CMW 18300</strain>
    </source>
</reference>
<dbReference type="Proteomes" id="UP001583177">
    <property type="component" value="Unassembled WGS sequence"/>
</dbReference>
<protein>
    <recommendedName>
        <fullName evidence="4">HNH nuclease domain-containing protein</fullName>
    </recommendedName>
</protein>
<sequence>MPPTMYELFKGAWQETIRTEVKIPQNLQGAEEAIKGFYAISNNSGRCCAISGLGRYSHDNSALAWSGPGLTILHIIPPQHFEIYPIDTSGVDEKDDELTKKWRMTWHTRENGIALLNHFHALWKARLVAIEPTTLRVRCFGPYNSITAYDGKKAHFSVSTLPNKDALRWHYNMCIHENITAKQAPRPSAVMQDDIVTGAAHLMLLTSSPNKRSLPVAASEALPFAVPAPSAPMTPQEARPHKRPRIDHNGPPFLHLAGTMDPIYDLDAQYCTIKCIIHSRNEVGADPNCPNFNKHRRQDLGAADTAAHKVNVSAVKSRGSARDEDVPKNELGREEIISQYRIISQETVPIMKVVLPHGYTVMGKGVVLAESGSTTTEETQKPALTPQMEADILLKLGPQLAGDCVPFSLGLIGLTKELRDSYYAGPITSALLMASERMPLSEAKVPRKVIREEIRRTVEDIRSHGVTLRHPLKEADLYWNPETQRVVVVNFAGARIR</sequence>
<gene>
    <name evidence="2" type="ORF">Daus18300_002617</name>
</gene>
<organism evidence="2 3">
    <name type="scientific">Diaporthe australafricana</name>
    <dbReference type="NCBI Taxonomy" id="127596"/>
    <lineage>
        <taxon>Eukaryota</taxon>
        <taxon>Fungi</taxon>
        <taxon>Dikarya</taxon>
        <taxon>Ascomycota</taxon>
        <taxon>Pezizomycotina</taxon>
        <taxon>Sordariomycetes</taxon>
        <taxon>Sordariomycetidae</taxon>
        <taxon>Diaporthales</taxon>
        <taxon>Diaporthaceae</taxon>
        <taxon>Diaporthe</taxon>
    </lineage>
</organism>
<feature type="region of interest" description="Disordered" evidence="1">
    <location>
        <begin position="227"/>
        <end position="246"/>
    </location>
</feature>
<proteinExistence type="predicted"/>
<keyword evidence="3" id="KW-1185">Reference proteome</keyword>